<evidence type="ECO:0000313" key="7">
    <source>
        <dbReference type="Proteomes" id="UP000249046"/>
    </source>
</evidence>
<dbReference type="AlphaFoldDB" id="A0A2W5MQ54"/>
<dbReference type="EMBL" id="QFPO01000001">
    <property type="protein sequence ID" value="PZQ19853.1"/>
    <property type="molecule type" value="Genomic_DNA"/>
</dbReference>
<dbReference type="Pfam" id="PF01575">
    <property type="entry name" value="MaoC_dehydratas"/>
    <property type="match status" value="1"/>
</dbReference>
<dbReference type="InterPro" id="IPR002539">
    <property type="entry name" value="MaoC-like_dom"/>
</dbReference>
<dbReference type="InterPro" id="IPR050500">
    <property type="entry name" value="Phos_Acetyltrans/Butyryltrans"/>
</dbReference>
<dbReference type="GO" id="GO:0006633">
    <property type="term" value="P:fatty acid biosynthetic process"/>
    <property type="evidence" value="ECO:0007669"/>
    <property type="project" value="InterPro"/>
</dbReference>
<dbReference type="PANTHER" id="PTHR43356:SF2">
    <property type="entry name" value="PHOSPHATE ACETYLTRANSFERASE"/>
    <property type="match status" value="1"/>
</dbReference>
<dbReference type="Gene3D" id="3.40.718.10">
    <property type="entry name" value="Isopropylmalate Dehydrogenase"/>
    <property type="match status" value="1"/>
</dbReference>
<dbReference type="GO" id="GO:0005835">
    <property type="term" value="C:fatty acid synthase complex"/>
    <property type="evidence" value="ECO:0007669"/>
    <property type="project" value="InterPro"/>
</dbReference>
<dbReference type="SUPFAM" id="SSF54637">
    <property type="entry name" value="Thioesterase/thiol ester dehydrase-isomerase"/>
    <property type="match status" value="1"/>
</dbReference>
<feature type="domain" description="MaoC-like" evidence="5">
    <location>
        <begin position="27"/>
        <end position="119"/>
    </location>
</feature>
<name>A0A2W5MQ54_9GAMM</name>
<keyword evidence="3" id="KW-0012">Acyltransferase</keyword>
<dbReference type="FunFam" id="3.10.129.10:FF:000042">
    <property type="entry name" value="MaoC domain protein dehydratase"/>
    <property type="match status" value="1"/>
</dbReference>
<dbReference type="GO" id="GO:0004312">
    <property type="term" value="F:fatty acid synthase activity"/>
    <property type="evidence" value="ECO:0007669"/>
    <property type="project" value="InterPro"/>
</dbReference>
<keyword evidence="1" id="KW-0808">Transferase</keyword>
<feature type="domain" description="Phosphate acetyl/butaryl transferase" evidence="4">
    <location>
        <begin position="250"/>
        <end position="461"/>
    </location>
</feature>
<sequence length="473" mass="49158">MPPDPAADLKILRNRTFDEIAVGDCARIERTLTVEDIQLFALISGDVNPSHVDPAFAASTRFHGVIAHGMWSGALISAVLGTRLPGPGTVYLSQTLRFLAPVRVGDCLRIEVSVTARDPAQRHVTLACRAHNQDRTAVVEGEAVVIAPDQRIERPRTALPDIHLDVAGHDGVERLLAHVAPLEAVRTAVVHPCDAPSLSAALQARDAGLIVPVLVAPRAKLEAVAAEAGLDLAGVAIEDVPHSHAAAGRAAALAGSGEVEALMKGSLHTDELMAAVVPAAAGLRTKRRISHCFVMQTPAYPRPFILTDAAVNIAPDLEQKADIVRNAIELAHAIGVAAPRVAILAAVETVNAAMPATLDAAALCKMADRGQITGGVLDGPLAFDNAVSAAAAQVKGIDSPVAGRADVLVVPDLESGNLLAKQLMYLGQAASAGIVLGARVPIVLTSRADSEASRIASCAIAKLLAHRYRVSPP</sequence>
<evidence type="ECO:0000256" key="2">
    <source>
        <dbReference type="ARBA" id="ARBA00023239"/>
    </source>
</evidence>
<dbReference type="CDD" id="cd03449">
    <property type="entry name" value="R_hydratase"/>
    <property type="match status" value="1"/>
</dbReference>
<dbReference type="Proteomes" id="UP000249046">
    <property type="component" value="Unassembled WGS sequence"/>
</dbReference>
<evidence type="ECO:0000259" key="5">
    <source>
        <dbReference type="Pfam" id="PF01575"/>
    </source>
</evidence>
<proteinExistence type="predicted"/>
<dbReference type="PRINTS" id="PR01483">
    <property type="entry name" value="FASYNTHASE"/>
</dbReference>
<evidence type="ECO:0000256" key="1">
    <source>
        <dbReference type="ARBA" id="ARBA00022679"/>
    </source>
</evidence>
<dbReference type="PANTHER" id="PTHR43356">
    <property type="entry name" value="PHOSPHATE ACETYLTRANSFERASE"/>
    <property type="match status" value="1"/>
</dbReference>
<gene>
    <name evidence="6" type="ORF">DI564_01010</name>
</gene>
<comment type="caution">
    <text evidence="6">The sequence shown here is derived from an EMBL/GenBank/DDBJ whole genome shotgun (WGS) entry which is preliminary data.</text>
</comment>
<dbReference type="InterPro" id="IPR002505">
    <property type="entry name" value="PTA_PTB"/>
</dbReference>
<protein>
    <submittedName>
        <fullName evidence="6">Enoyl-CoA hydratase</fullName>
    </submittedName>
</protein>
<accession>A0A2W5MQ54</accession>
<dbReference type="NCBIfam" id="NF006045">
    <property type="entry name" value="PRK08190.1"/>
    <property type="match status" value="1"/>
</dbReference>
<keyword evidence="2" id="KW-0456">Lyase</keyword>
<dbReference type="InterPro" id="IPR029069">
    <property type="entry name" value="HotDog_dom_sf"/>
</dbReference>
<dbReference type="SUPFAM" id="SSF53659">
    <property type="entry name" value="Isocitrate/Isopropylmalate dehydrogenase-like"/>
    <property type="match status" value="1"/>
</dbReference>
<organism evidence="6 7">
    <name type="scientific">Rhodanobacter denitrificans</name>
    <dbReference type="NCBI Taxonomy" id="666685"/>
    <lineage>
        <taxon>Bacteria</taxon>
        <taxon>Pseudomonadati</taxon>
        <taxon>Pseudomonadota</taxon>
        <taxon>Gammaproteobacteria</taxon>
        <taxon>Lysobacterales</taxon>
        <taxon>Rhodanobacteraceae</taxon>
        <taxon>Rhodanobacter</taxon>
    </lineage>
</organism>
<dbReference type="Pfam" id="PF01515">
    <property type="entry name" value="PTA_PTB"/>
    <property type="match status" value="1"/>
</dbReference>
<dbReference type="InterPro" id="IPR003965">
    <property type="entry name" value="Fatty_acid_synthase"/>
</dbReference>
<evidence type="ECO:0000313" key="6">
    <source>
        <dbReference type="EMBL" id="PZQ19853.1"/>
    </source>
</evidence>
<evidence type="ECO:0000259" key="4">
    <source>
        <dbReference type="Pfam" id="PF01515"/>
    </source>
</evidence>
<reference evidence="6 7" key="1">
    <citation type="submission" date="2017-08" db="EMBL/GenBank/DDBJ databases">
        <title>Infants hospitalized years apart are colonized by the same room-sourced microbial strains.</title>
        <authorList>
            <person name="Brooks B."/>
            <person name="Olm M.R."/>
            <person name="Firek B.A."/>
            <person name="Baker R."/>
            <person name="Thomas B.C."/>
            <person name="Morowitz M.J."/>
            <person name="Banfield J.F."/>
        </authorList>
    </citation>
    <scope>NUCLEOTIDE SEQUENCE [LARGE SCALE GENOMIC DNA]</scope>
    <source>
        <strain evidence="6">S2_005_003_R2_42</strain>
    </source>
</reference>
<evidence type="ECO:0000256" key="3">
    <source>
        <dbReference type="ARBA" id="ARBA00023315"/>
    </source>
</evidence>
<dbReference type="GO" id="GO:0016836">
    <property type="term" value="F:hydro-lyase activity"/>
    <property type="evidence" value="ECO:0007669"/>
    <property type="project" value="UniProtKB-ARBA"/>
</dbReference>
<dbReference type="Gene3D" id="3.10.129.10">
    <property type="entry name" value="Hotdog Thioesterase"/>
    <property type="match status" value="1"/>
</dbReference>
<dbReference type="NCBIfam" id="NF008852">
    <property type="entry name" value="PRK11890.1"/>
    <property type="match status" value="1"/>
</dbReference>